<evidence type="ECO:0000259" key="6">
    <source>
        <dbReference type="PROSITE" id="PS50043"/>
    </source>
</evidence>
<dbReference type="Pfam" id="PF00196">
    <property type="entry name" value="GerE"/>
    <property type="match status" value="1"/>
</dbReference>
<comment type="caution">
    <text evidence="8">The sequence shown here is derived from an EMBL/GenBank/DDBJ whole genome shotgun (WGS) entry which is preliminary data.</text>
</comment>
<dbReference type="AlphaFoldDB" id="A0AAP2E594"/>
<evidence type="ECO:0000256" key="2">
    <source>
        <dbReference type="ARBA" id="ARBA00023015"/>
    </source>
</evidence>
<keyword evidence="4" id="KW-0804">Transcription</keyword>
<dbReference type="InterPro" id="IPR001789">
    <property type="entry name" value="Sig_transdc_resp-reg_receiver"/>
</dbReference>
<dbReference type="InterPro" id="IPR016032">
    <property type="entry name" value="Sig_transdc_resp-reg_C-effctor"/>
</dbReference>
<dbReference type="PROSITE" id="PS00622">
    <property type="entry name" value="HTH_LUXR_1"/>
    <property type="match status" value="1"/>
</dbReference>
<dbReference type="SUPFAM" id="SSF52172">
    <property type="entry name" value="CheY-like"/>
    <property type="match status" value="1"/>
</dbReference>
<protein>
    <submittedName>
        <fullName evidence="8">Response regulator transcription factor</fullName>
    </submittedName>
</protein>
<feature type="domain" description="Response regulatory" evidence="7">
    <location>
        <begin position="4"/>
        <end position="121"/>
    </location>
</feature>
<keyword evidence="2" id="KW-0805">Transcription regulation</keyword>
<dbReference type="EMBL" id="JAHESE010000055">
    <property type="protein sequence ID" value="MBT1712232.1"/>
    <property type="molecule type" value="Genomic_DNA"/>
</dbReference>
<keyword evidence="1 5" id="KW-0597">Phosphoprotein</keyword>
<dbReference type="SMART" id="SM00421">
    <property type="entry name" value="HTH_LUXR"/>
    <property type="match status" value="1"/>
</dbReference>
<dbReference type="InterPro" id="IPR039420">
    <property type="entry name" value="WalR-like"/>
</dbReference>
<dbReference type="SMART" id="SM00448">
    <property type="entry name" value="REC"/>
    <property type="match status" value="1"/>
</dbReference>
<feature type="modified residue" description="4-aspartylphosphate" evidence="5">
    <location>
        <position position="56"/>
    </location>
</feature>
<keyword evidence="9" id="KW-1185">Reference proteome</keyword>
<dbReference type="InterPro" id="IPR011006">
    <property type="entry name" value="CheY-like_superfamily"/>
</dbReference>
<dbReference type="PANTHER" id="PTHR43214">
    <property type="entry name" value="TWO-COMPONENT RESPONSE REGULATOR"/>
    <property type="match status" value="1"/>
</dbReference>
<sequence>MSIRLAIAEDNEFALKAILEKLLFETDLSLKVTAQHGQDLLDKLARDPNVDIVLMDIQMPQLDGIAATRLVRQRYPQIKVIMLTTFDDDEKIFEAICAGATGYLLKEEPAEAILRALADAMDGGAAMSPGIALKALNLIRSPLDRTITPEDFGLTKREVELLEQLKNGLSYDQIGDNLFISTGTVRKHIENIYRKLQVSNKVEAVRKATENRII</sequence>
<organism evidence="8 9">
    <name type="scientific">Dawidia cretensis</name>
    <dbReference type="NCBI Taxonomy" id="2782350"/>
    <lineage>
        <taxon>Bacteria</taxon>
        <taxon>Pseudomonadati</taxon>
        <taxon>Bacteroidota</taxon>
        <taxon>Cytophagia</taxon>
        <taxon>Cytophagales</taxon>
        <taxon>Chryseotaleaceae</taxon>
        <taxon>Dawidia</taxon>
    </lineage>
</organism>
<evidence type="ECO:0000313" key="9">
    <source>
        <dbReference type="Proteomes" id="UP001319080"/>
    </source>
</evidence>
<dbReference type="PRINTS" id="PR00038">
    <property type="entry name" value="HTHLUXR"/>
</dbReference>
<dbReference type="PROSITE" id="PS50110">
    <property type="entry name" value="RESPONSE_REGULATORY"/>
    <property type="match status" value="1"/>
</dbReference>
<dbReference type="PANTHER" id="PTHR43214:SF24">
    <property type="entry name" value="TRANSCRIPTIONAL REGULATORY PROTEIN NARL-RELATED"/>
    <property type="match status" value="1"/>
</dbReference>
<dbReference type="PROSITE" id="PS50043">
    <property type="entry name" value="HTH_LUXR_2"/>
    <property type="match status" value="1"/>
</dbReference>
<dbReference type="Proteomes" id="UP001319080">
    <property type="component" value="Unassembled WGS sequence"/>
</dbReference>
<feature type="domain" description="HTH luxR-type" evidence="6">
    <location>
        <begin position="147"/>
        <end position="212"/>
    </location>
</feature>
<dbReference type="GO" id="GO:0006355">
    <property type="term" value="P:regulation of DNA-templated transcription"/>
    <property type="evidence" value="ECO:0007669"/>
    <property type="project" value="InterPro"/>
</dbReference>
<evidence type="ECO:0000256" key="3">
    <source>
        <dbReference type="ARBA" id="ARBA00023125"/>
    </source>
</evidence>
<dbReference type="CDD" id="cd06170">
    <property type="entry name" value="LuxR_C_like"/>
    <property type="match status" value="1"/>
</dbReference>
<dbReference type="CDD" id="cd17535">
    <property type="entry name" value="REC_NarL-like"/>
    <property type="match status" value="1"/>
</dbReference>
<evidence type="ECO:0000256" key="1">
    <source>
        <dbReference type="ARBA" id="ARBA00022553"/>
    </source>
</evidence>
<dbReference type="InterPro" id="IPR058245">
    <property type="entry name" value="NreC/VraR/RcsB-like_REC"/>
</dbReference>
<keyword evidence="3" id="KW-0238">DNA-binding</keyword>
<gene>
    <name evidence="8" type="ORF">KK062_28580</name>
</gene>
<evidence type="ECO:0000313" key="8">
    <source>
        <dbReference type="EMBL" id="MBT1712232.1"/>
    </source>
</evidence>
<reference evidence="8 9" key="1">
    <citation type="submission" date="2021-05" db="EMBL/GenBank/DDBJ databases">
        <title>A Polyphasic approach of four new species of the genus Ohtaekwangia: Ohtaekwangia histidinii sp. nov., Ohtaekwangia cretensis sp. nov., Ohtaekwangia indiensis sp. nov., Ohtaekwangia reichenbachii sp. nov. from diverse environment.</title>
        <authorList>
            <person name="Octaviana S."/>
        </authorList>
    </citation>
    <scope>NUCLEOTIDE SEQUENCE [LARGE SCALE GENOMIC DNA]</scope>
    <source>
        <strain evidence="8 9">PWU5</strain>
    </source>
</reference>
<name>A0AAP2E594_9BACT</name>
<dbReference type="InterPro" id="IPR000792">
    <property type="entry name" value="Tscrpt_reg_LuxR_C"/>
</dbReference>
<proteinExistence type="predicted"/>
<dbReference type="GO" id="GO:0000160">
    <property type="term" value="P:phosphorelay signal transduction system"/>
    <property type="evidence" value="ECO:0007669"/>
    <property type="project" value="InterPro"/>
</dbReference>
<evidence type="ECO:0000259" key="7">
    <source>
        <dbReference type="PROSITE" id="PS50110"/>
    </source>
</evidence>
<evidence type="ECO:0000256" key="5">
    <source>
        <dbReference type="PROSITE-ProRule" id="PRU00169"/>
    </source>
</evidence>
<dbReference type="SUPFAM" id="SSF46894">
    <property type="entry name" value="C-terminal effector domain of the bipartite response regulators"/>
    <property type="match status" value="1"/>
</dbReference>
<dbReference type="Gene3D" id="3.40.50.2300">
    <property type="match status" value="1"/>
</dbReference>
<accession>A0AAP2E594</accession>
<dbReference type="GO" id="GO:0003677">
    <property type="term" value="F:DNA binding"/>
    <property type="evidence" value="ECO:0007669"/>
    <property type="project" value="UniProtKB-KW"/>
</dbReference>
<dbReference type="Pfam" id="PF00072">
    <property type="entry name" value="Response_reg"/>
    <property type="match status" value="1"/>
</dbReference>
<evidence type="ECO:0000256" key="4">
    <source>
        <dbReference type="ARBA" id="ARBA00023163"/>
    </source>
</evidence>
<dbReference type="RefSeq" id="WP_254087798.1">
    <property type="nucleotide sequence ID" value="NZ_JAHESE010000055.1"/>
</dbReference>